<keyword evidence="2" id="KW-1185">Reference proteome</keyword>
<name>A0A485CII0_KLUCR</name>
<organism evidence="1 2">
    <name type="scientific">Kluyvera cryocrescens</name>
    <name type="common">Kluyvera citrophila</name>
    <dbReference type="NCBI Taxonomy" id="580"/>
    <lineage>
        <taxon>Bacteria</taxon>
        <taxon>Pseudomonadati</taxon>
        <taxon>Pseudomonadota</taxon>
        <taxon>Gammaproteobacteria</taxon>
        <taxon>Enterobacterales</taxon>
        <taxon>Enterobacteriaceae</taxon>
        <taxon>Kluyvera</taxon>
    </lineage>
</organism>
<dbReference type="Proteomes" id="UP000401081">
    <property type="component" value="Unassembled WGS sequence"/>
</dbReference>
<proteinExistence type="predicted"/>
<dbReference type="EMBL" id="CAADJD010000026">
    <property type="protein sequence ID" value="VFS84443.1"/>
    <property type="molecule type" value="Genomic_DNA"/>
</dbReference>
<evidence type="ECO:0000313" key="2">
    <source>
        <dbReference type="Proteomes" id="UP000401081"/>
    </source>
</evidence>
<dbReference type="InterPro" id="IPR009241">
    <property type="entry name" value="HigB-like"/>
</dbReference>
<protein>
    <submittedName>
        <fullName evidence="1">Phage-related protein</fullName>
    </submittedName>
</protein>
<dbReference type="AlphaFoldDB" id="A0A485CII0"/>
<accession>A0A485CII0</accession>
<evidence type="ECO:0000313" key="1">
    <source>
        <dbReference type="EMBL" id="VFS84443.1"/>
    </source>
</evidence>
<dbReference type="Pfam" id="PF05973">
    <property type="entry name" value="Gp49"/>
    <property type="match status" value="1"/>
</dbReference>
<sequence length="92" mass="10652">MLSLPASVQAKMIVKIDKLRYNPTAFREPDSKPLGQGLFEIRTLGGTQSRCLYVFQRNQTIFLLRVFVKKTQKTPPTEIRLALKRLLEMQDE</sequence>
<gene>
    <name evidence="1" type="ORF">NCTC12993_06448</name>
</gene>
<reference evidence="1 2" key="1">
    <citation type="submission" date="2019-03" db="EMBL/GenBank/DDBJ databases">
        <authorList>
            <consortium name="Pathogen Informatics"/>
        </authorList>
    </citation>
    <scope>NUCLEOTIDE SEQUENCE [LARGE SCALE GENOMIC DNA]</scope>
    <source>
        <strain evidence="1 2">NCTC12993</strain>
    </source>
</reference>